<accession>A0A1T5A3R6</accession>
<organism evidence="1 2">
    <name type="scientific">Parabacteroides chartae</name>
    <dbReference type="NCBI Taxonomy" id="1037355"/>
    <lineage>
        <taxon>Bacteria</taxon>
        <taxon>Pseudomonadati</taxon>
        <taxon>Bacteroidota</taxon>
        <taxon>Bacteroidia</taxon>
        <taxon>Bacteroidales</taxon>
        <taxon>Tannerellaceae</taxon>
        <taxon>Parabacteroides</taxon>
    </lineage>
</organism>
<dbReference type="Proteomes" id="UP000190852">
    <property type="component" value="Unassembled WGS sequence"/>
</dbReference>
<name>A0A1T5A3R6_9BACT</name>
<dbReference type="AlphaFoldDB" id="A0A1T5A3R6"/>
<reference evidence="2" key="1">
    <citation type="submission" date="2017-02" db="EMBL/GenBank/DDBJ databases">
        <authorList>
            <person name="Varghese N."/>
            <person name="Submissions S."/>
        </authorList>
    </citation>
    <scope>NUCLEOTIDE SEQUENCE [LARGE SCALE GENOMIC DNA]</scope>
    <source>
        <strain evidence="2">DSM 24967</strain>
    </source>
</reference>
<dbReference type="RefSeq" id="WP_079682130.1">
    <property type="nucleotide sequence ID" value="NZ_FUYQ01000002.1"/>
</dbReference>
<protein>
    <submittedName>
        <fullName evidence="1">Uncharacterized protein</fullName>
    </submittedName>
</protein>
<proteinExistence type="predicted"/>
<evidence type="ECO:0000313" key="2">
    <source>
        <dbReference type="Proteomes" id="UP000190852"/>
    </source>
</evidence>
<keyword evidence="2" id="KW-1185">Reference proteome</keyword>
<evidence type="ECO:0000313" key="1">
    <source>
        <dbReference type="EMBL" id="SKB29641.1"/>
    </source>
</evidence>
<sequence length="103" mass="12037">MKAIIAIVCKDSDSMNLFFFPLAISKKMKEYKNESICFIEKDNLQDARYYLALDLIEEKYMPKIDRNLIIAGEKHEINIKGLNISIRTGSEMKSFMKYYNSLP</sequence>
<gene>
    <name evidence="1" type="ORF">SAMN05660349_00391</name>
</gene>
<dbReference type="EMBL" id="FUYQ01000002">
    <property type="protein sequence ID" value="SKB29641.1"/>
    <property type="molecule type" value="Genomic_DNA"/>
</dbReference>